<accession>A0AAV1RSS0</accession>
<dbReference type="EMBL" id="CAWUPB010001120">
    <property type="protein sequence ID" value="CAK7338547.1"/>
    <property type="molecule type" value="Genomic_DNA"/>
</dbReference>
<comment type="caution">
    <text evidence="1">The sequence shown here is derived from an EMBL/GenBank/DDBJ whole genome shotgun (WGS) entry which is preliminary data.</text>
</comment>
<evidence type="ECO:0000313" key="1">
    <source>
        <dbReference type="EMBL" id="CAK7338547.1"/>
    </source>
</evidence>
<keyword evidence="2" id="KW-1185">Reference proteome</keyword>
<sequence>MLRVPGIKSFSSYVPGIHLQEGAPWFFQADGLGCHRVPNQRSSRPKGSYKSRQKSNLGLVCLTRNRSIIAVSLFCGKTILPYMASRHVPFPKLRTQQQTRTCLCSPTTHPGSFRCSMHKNFRRVSAGSRTDRVGSNTKWELSVVAKANSFKTILLQIIKPSSHDLHRRREFQPRPTRFCLMNANRDGLLQNLGLLDFLKEEWKSARIPAKGATKWSTDILVPIKDLLHHEPKLKPLAAARKQWKKPSGLGLISKIHSVLDT</sequence>
<organism evidence="1 2">
    <name type="scientific">Dovyalis caffra</name>
    <dbReference type="NCBI Taxonomy" id="77055"/>
    <lineage>
        <taxon>Eukaryota</taxon>
        <taxon>Viridiplantae</taxon>
        <taxon>Streptophyta</taxon>
        <taxon>Embryophyta</taxon>
        <taxon>Tracheophyta</taxon>
        <taxon>Spermatophyta</taxon>
        <taxon>Magnoliopsida</taxon>
        <taxon>eudicotyledons</taxon>
        <taxon>Gunneridae</taxon>
        <taxon>Pentapetalae</taxon>
        <taxon>rosids</taxon>
        <taxon>fabids</taxon>
        <taxon>Malpighiales</taxon>
        <taxon>Salicaceae</taxon>
        <taxon>Flacourtieae</taxon>
        <taxon>Dovyalis</taxon>
    </lineage>
</organism>
<feature type="non-terminal residue" evidence="1">
    <location>
        <position position="261"/>
    </location>
</feature>
<gene>
    <name evidence="1" type="ORF">DCAF_LOCUS13595</name>
</gene>
<dbReference type="Proteomes" id="UP001314170">
    <property type="component" value="Unassembled WGS sequence"/>
</dbReference>
<name>A0AAV1RSS0_9ROSI</name>
<dbReference type="AlphaFoldDB" id="A0AAV1RSS0"/>
<protein>
    <submittedName>
        <fullName evidence="1">Uncharacterized protein</fullName>
    </submittedName>
</protein>
<proteinExistence type="predicted"/>
<evidence type="ECO:0000313" key="2">
    <source>
        <dbReference type="Proteomes" id="UP001314170"/>
    </source>
</evidence>
<reference evidence="1 2" key="1">
    <citation type="submission" date="2024-01" db="EMBL/GenBank/DDBJ databases">
        <authorList>
            <person name="Waweru B."/>
        </authorList>
    </citation>
    <scope>NUCLEOTIDE SEQUENCE [LARGE SCALE GENOMIC DNA]</scope>
</reference>
<dbReference type="PANTHER" id="PTHR33132:SF113">
    <property type="entry name" value="SERINE-RICH PROTEIN-LIKE PROTEIN"/>
    <property type="match status" value="1"/>
</dbReference>
<dbReference type="PANTHER" id="PTHR33132">
    <property type="entry name" value="OSJNBB0118P14.9 PROTEIN"/>
    <property type="match status" value="1"/>
</dbReference>